<keyword evidence="2" id="KW-1185">Reference proteome</keyword>
<comment type="caution">
    <text evidence="1">The sequence shown here is derived from an EMBL/GenBank/DDBJ whole genome shotgun (WGS) entry which is preliminary data.</text>
</comment>
<sequence length="352" mass="37351">MTPSAAIRQQGAACAALGSPMYAALCARLADDLDVGGPAADVLAGHLHLGGPDALALRLLGAVHRRVLERRAGVLATFYPSVGGTWADEAGWAAFRDLLATEPDAVRAGLERPPQTNEVGRVAALLGGLLHLPDACRLPVRLHEIGASGGLLLRPDHVRCTGTDGPQRLAVGPTDARVVLEDAWTGQLDLLRPWPDLRVVLRRGGDLAPVDPTTTEGRTTLAAYTWPDQPERWERLRAALALAAAVPATVEATDAADLASRIELVDGTTTVLWQAVVQQYLPSGTAARVEQRIADLLDAATPDAPFVHLALEPRPRGEDRPFTVTLRAAWGTGRDERDLGTASPHGVPVRWG</sequence>
<organism evidence="1 2">
    <name type="scientific">Nocardioides zeae</name>
    <dbReference type="NCBI Taxonomy" id="1457234"/>
    <lineage>
        <taxon>Bacteria</taxon>
        <taxon>Bacillati</taxon>
        <taxon>Actinomycetota</taxon>
        <taxon>Actinomycetes</taxon>
        <taxon>Propionibacteriales</taxon>
        <taxon>Nocardioidaceae</taxon>
        <taxon>Nocardioides</taxon>
    </lineage>
</organism>
<dbReference type="InterPro" id="IPR011200">
    <property type="entry name" value="UCP012608"/>
</dbReference>
<dbReference type="Proteomes" id="UP000468687">
    <property type="component" value="Unassembled WGS sequence"/>
</dbReference>
<protein>
    <submittedName>
        <fullName evidence="1">DUF2332 domain-containing protein</fullName>
    </submittedName>
</protein>
<dbReference type="Pfam" id="PF10094">
    <property type="entry name" value="DUF2332"/>
    <property type="match status" value="1"/>
</dbReference>
<proteinExistence type="predicted"/>
<evidence type="ECO:0000313" key="1">
    <source>
        <dbReference type="EMBL" id="NEN76973.1"/>
    </source>
</evidence>
<reference evidence="1 2" key="1">
    <citation type="journal article" date="2014" name="Int. J. Syst. Evol. Microbiol.">
        <title>Nocardioides zeae sp. nov., isolated from the stem of Zea mays.</title>
        <authorList>
            <person name="Glaeser S.P."/>
            <person name="McInroy J.A."/>
            <person name="Busse H.J."/>
            <person name="Kampfer P."/>
        </authorList>
    </citation>
    <scope>NUCLEOTIDE SEQUENCE [LARGE SCALE GENOMIC DNA]</scope>
    <source>
        <strain evidence="1 2">JCM 30728</strain>
    </source>
</reference>
<dbReference type="AlphaFoldDB" id="A0A6P0HE29"/>
<dbReference type="RefSeq" id="WP_163770318.1">
    <property type="nucleotide sequence ID" value="NZ_JAAGXA010000001.1"/>
</dbReference>
<dbReference type="EMBL" id="JAAGXA010000001">
    <property type="protein sequence ID" value="NEN76973.1"/>
    <property type="molecule type" value="Genomic_DNA"/>
</dbReference>
<name>A0A6P0HE29_9ACTN</name>
<gene>
    <name evidence="1" type="ORF">G3T38_01655</name>
</gene>
<evidence type="ECO:0000313" key="2">
    <source>
        <dbReference type="Proteomes" id="UP000468687"/>
    </source>
</evidence>
<accession>A0A6P0HE29</accession>